<dbReference type="SUPFAM" id="SSF55874">
    <property type="entry name" value="ATPase domain of HSP90 chaperone/DNA topoisomerase II/histidine kinase"/>
    <property type="match status" value="1"/>
</dbReference>
<dbReference type="OrthoDB" id="112712at2"/>
<keyword evidence="15" id="KW-1185">Reference proteome</keyword>
<dbReference type="Gene3D" id="6.10.340.10">
    <property type="match status" value="1"/>
</dbReference>
<accession>E8V2S2</accession>
<keyword evidence="6 11" id="KW-0812">Transmembrane</keyword>
<dbReference type="EC" id="2.7.13.3" evidence="3"/>
<gene>
    <name evidence="14" type="ordered locus">AciPR4_2774</name>
</gene>
<evidence type="ECO:0000256" key="8">
    <source>
        <dbReference type="ARBA" id="ARBA00022989"/>
    </source>
</evidence>
<keyword evidence="5" id="KW-0808">Transferase</keyword>
<evidence type="ECO:0000259" key="12">
    <source>
        <dbReference type="PROSITE" id="PS50109"/>
    </source>
</evidence>
<dbReference type="CDD" id="cd00075">
    <property type="entry name" value="HATPase"/>
    <property type="match status" value="1"/>
</dbReference>
<dbReference type="SUPFAM" id="SSF158472">
    <property type="entry name" value="HAMP domain-like"/>
    <property type="match status" value="1"/>
</dbReference>
<dbReference type="eggNOG" id="COG2205">
    <property type="taxonomic scope" value="Bacteria"/>
</dbReference>
<dbReference type="Pfam" id="PF00512">
    <property type="entry name" value="HisKA"/>
    <property type="match status" value="1"/>
</dbReference>
<dbReference type="PROSITE" id="PS50885">
    <property type="entry name" value="HAMP"/>
    <property type="match status" value="1"/>
</dbReference>
<dbReference type="Pfam" id="PF00672">
    <property type="entry name" value="HAMP"/>
    <property type="match status" value="1"/>
</dbReference>
<dbReference type="STRING" id="401053.AciPR4_2774"/>
<reference evidence="14 15" key="1">
    <citation type="journal article" date="2012" name="Stand. Genomic Sci.">
        <title>Complete genome sequence of Terriglobus saanensis type strain SP1PR4(T), an Acidobacteria from tundra soil.</title>
        <authorList>
            <person name="Rawat S.R."/>
            <person name="Mannisto M.K."/>
            <person name="Starovoytov V."/>
            <person name="Goodwin L."/>
            <person name="Nolan M."/>
            <person name="Hauser L."/>
            <person name="Land M."/>
            <person name="Davenport K.W."/>
            <person name="Woyke T."/>
            <person name="Haggblom M.M."/>
        </authorList>
    </citation>
    <scope>NUCLEOTIDE SEQUENCE</scope>
    <source>
        <strain evidence="15">ATCC BAA-1853 / DSM 23119 / SP1PR4</strain>
    </source>
</reference>
<dbReference type="InterPro" id="IPR036097">
    <property type="entry name" value="HisK_dim/P_sf"/>
</dbReference>
<proteinExistence type="predicted"/>
<dbReference type="InterPro" id="IPR005467">
    <property type="entry name" value="His_kinase_dom"/>
</dbReference>
<dbReference type="SMART" id="SM00388">
    <property type="entry name" value="HisKA"/>
    <property type="match status" value="1"/>
</dbReference>
<dbReference type="SMART" id="SM00387">
    <property type="entry name" value="HATPase_c"/>
    <property type="match status" value="1"/>
</dbReference>
<dbReference type="KEGG" id="tsa:AciPR4_2774"/>
<dbReference type="Proteomes" id="UP000006844">
    <property type="component" value="Chromosome"/>
</dbReference>
<organism evidence="14 15">
    <name type="scientific">Terriglobus saanensis (strain ATCC BAA-1853 / DSM 23119 / SP1PR4)</name>
    <dbReference type="NCBI Taxonomy" id="401053"/>
    <lineage>
        <taxon>Bacteria</taxon>
        <taxon>Pseudomonadati</taxon>
        <taxon>Acidobacteriota</taxon>
        <taxon>Terriglobia</taxon>
        <taxon>Terriglobales</taxon>
        <taxon>Acidobacteriaceae</taxon>
        <taxon>Terriglobus</taxon>
    </lineage>
</organism>
<feature type="transmembrane region" description="Helical" evidence="11">
    <location>
        <begin position="163"/>
        <end position="186"/>
    </location>
</feature>
<dbReference type="InterPro" id="IPR003661">
    <property type="entry name" value="HisK_dim/P_dom"/>
</dbReference>
<dbReference type="SUPFAM" id="SSF47384">
    <property type="entry name" value="Homodimeric domain of signal transducing histidine kinase"/>
    <property type="match status" value="1"/>
</dbReference>
<dbReference type="Pfam" id="PF02518">
    <property type="entry name" value="HATPase_c"/>
    <property type="match status" value="1"/>
</dbReference>
<dbReference type="PANTHER" id="PTHR45436:SF5">
    <property type="entry name" value="SENSOR HISTIDINE KINASE TRCS"/>
    <property type="match status" value="1"/>
</dbReference>
<evidence type="ECO:0000256" key="3">
    <source>
        <dbReference type="ARBA" id="ARBA00012438"/>
    </source>
</evidence>
<feature type="domain" description="Histidine kinase" evidence="12">
    <location>
        <begin position="248"/>
        <end position="466"/>
    </location>
</feature>
<dbReference type="PROSITE" id="PS50109">
    <property type="entry name" value="HIS_KIN"/>
    <property type="match status" value="1"/>
</dbReference>
<evidence type="ECO:0000256" key="9">
    <source>
        <dbReference type="ARBA" id="ARBA00023012"/>
    </source>
</evidence>
<dbReference type="CDD" id="cd00082">
    <property type="entry name" value="HisKA"/>
    <property type="match status" value="1"/>
</dbReference>
<keyword evidence="7 14" id="KW-0418">Kinase</keyword>
<feature type="domain" description="HAMP" evidence="13">
    <location>
        <begin position="187"/>
        <end position="240"/>
    </location>
</feature>
<sequence length="466" mass="51805">MRPRKLRTKLTLWYVTVLAVLLALYIGLVFIFQYAVLTRQVYHDEVQDVETVEGLLYFDQQNVLHLREDYHSHPRSHLLIDRLMEVRDLSGNILYRSDTLHGSSLGGSSMPEEGNGTFNQRVVKMADGEHVFLISHLHGMQGRTVLIRLGYSLSLFRDRMEQFFALLLVALPAGLLLAGFAGYAIAKRALQPMEEMAARAEQITASNLHDRLEVENEHDELGHMARVFNHLLERLEQAFEQLRRFTANAAHELRTPLASLRAVGEVALQEASTPEEYREAIGSILEETRRLNQTIEGLLLLAKAESAQPGKAQTSFPIPELVREVLNLLGVLIEERNVTVSEVYEDNGSLIVYADRSLVRIALINVIHNAVKFSPQDSPLQITYGTNTSHAQVSIHDSGPGIASSDEQLVFERFFTGTSSAASANRGSGLGLSIAKLVLERDGGSITFDTAVLHGAKCIIRLPLAP</sequence>
<feature type="transmembrane region" description="Helical" evidence="11">
    <location>
        <begin position="12"/>
        <end position="36"/>
    </location>
</feature>
<evidence type="ECO:0000256" key="1">
    <source>
        <dbReference type="ARBA" id="ARBA00000085"/>
    </source>
</evidence>
<dbReference type="PRINTS" id="PR00344">
    <property type="entry name" value="BCTRLSENSOR"/>
</dbReference>
<dbReference type="FunFam" id="1.10.287.130:FF:000001">
    <property type="entry name" value="Two-component sensor histidine kinase"/>
    <property type="match status" value="1"/>
</dbReference>
<evidence type="ECO:0000256" key="11">
    <source>
        <dbReference type="SAM" id="Phobius"/>
    </source>
</evidence>
<evidence type="ECO:0000313" key="15">
    <source>
        <dbReference type="Proteomes" id="UP000006844"/>
    </source>
</evidence>
<dbReference type="AlphaFoldDB" id="E8V2S2"/>
<dbReference type="InterPro" id="IPR004358">
    <property type="entry name" value="Sig_transdc_His_kin-like_C"/>
</dbReference>
<evidence type="ECO:0000313" key="14">
    <source>
        <dbReference type="EMBL" id="ADV83547.1"/>
    </source>
</evidence>
<dbReference type="HOGENOM" id="CLU_000445_89_6_0"/>
<evidence type="ECO:0000256" key="2">
    <source>
        <dbReference type="ARBA" id="ARBA00004370"/>
    </source>
</evidence>
<dbReference type="PANTHER" id="PTHR45436">
    <property type="entry name" value="SENSOR HISTIDINE KINASE YKOH"/>
    <property type="match status" value="1"/>
</dbReference>
<dbReference type="InterPro" id="IPR003660">
    <property type="entry name" value="HAMP_dom"/>
</dbReference>
<comment type="catalytic activity">
    <reaction evidence="1">
        <text>ATP + protein L-histidine = ADP + protein N-phospho-L-histidine.</text>
        <dbReference type="EC" id="2.7.13.3"/>
    </reaction>
</comment>
<evidence type="ECO:0000256" key="7">
    <source>
        <dbReference type="ARBA" id="ARBA00022777"/>
    </source>
</evidence>
<dbReference type="GO" id="GO:0000155">
    <property type="term" value="F:phosphorelay sensor kinase activity"/>
    <property type="evidence" value="ECO:0007669"/>
    <property type="project" value="InterPro"/>
</dbReference>
<evidence type="ECO:0000256" key="4">
    <source>
        <dbReference type="ARBA" id="ARBA00022553"/>
    </source>
</evidence>
<keyword evidence="9" id="KW-0902">Two-component regulatory system</keyword>
<dbReference type="InterPro" id="IPR036890">
    <property type="entry name" value="HATPase_C_sf"/>
</dbReference>
<evidence type="ECO:0000259" key="13">
    <source>
        <dbReference type="PROSITE" id="PS50885"/>
    </source>
</evidence>
<protein>
    <recommendedName>
        <fullName evidence="3">histidine kinase</fullName>
        <ecNumber evidence="3">2.7.13.3</ecNumber>
    </recommendedName>
</protein>
<keyword evidence="10 11" id="KW-0472">Membrane</keyword>
<dbReference type="InterPro" id="IPR050428">
    <property type="entry name" value="TCS_sensor_his_kinase"/>
</dbReference>
<dbReference type="RefSeq" id="WP_013569280.1">
    <property type="nucleotide sequence ID" value="NC_014963.1"/>
</dbReference>
<evidence type="ECO:0000256" key="6">
    <source>
        <dbReference type="ARBA" id="ARBA00022692"/>
    </source>
</evidence>
<comment type="subcellular location">
    <subcellularLocation>
        <location evidence="2">Membrane</location>
    </subcellularLocation>
</comment>
<dbReference type="EMBL" id="CP002467">
    <property type="protein sequence ID" value="ADV83547.1"/>
    <property type="molecule type" value="Genomic_DNA"/>
</dbReference>
<dbReference type="Gene3D" id="3.30.565.10">
    <property type="entry name" value="Histidine kinase-like ATPase, C-terminal domain"/>
    <property type="match status" value="1"/>
</dbReference>
<evidence type="ECO:0000256" key="5">
    <source>
        <dbReference type="ARBA" id="ARBA00022679"/>
    </source>
</evidence>
<evidence type="ECO:0000256" key="10">
    <source>
        <dbReference type="ARBA" id="ARBA00023136"/>
    </source>
</evidence>
<dbReference type="Gene3D" id="1.10.287.130">
    <property type="match status" value="1"/>
</dbReference>
<dbReference type="SMART" id="SM00304">
    <property type="entry name" value="HAMP"/>
    <property type="match status" value="1"/>
</dbReference>
<name>E8V2S2_TERSS</name>
<dbReference type="InterPro" id="IPR003594">
    <property type="entry name" value="HATPase_dom"/>
</dbReference>
<dbReference type="GO" id="GO:0005886">
    <property type="term" value="C:plasma membrane"/>
    <property type="evidence" value="ECO:0007669"/>
    <property type="project" value="TreeGrafter"/>
</dbReference>
<keyword evidence="8 11" id="KW-1133">Transmembrane helix</keyword>
<dbReference type="CDD" id="cd06225">
    <property type="entry name" value="HAMP"/>
    <property type="match status" value="1"/>
</dbReference>
<keyword evidence="4" id="KW-0597">Phosphoprotein</keyword>